<keyword evidence="1" id="KW-0472">Membrane</keyword>
<keyword evidence="1" id="KW-1133">Transmembrane helix</keyword>
<sequence>MGFQYFDGNLYKQEQMFTKKTDFSRKKDFSSLKIFFHWSFCYVFIFFSPPL</sequence>
<keyword evidence="1" id="KW-0812">Transmembrane</keyword>
<organism evidence="2 3">
    <name type="scientific">Ligilactobacillus equi DSM 15833 = JCM 10991</name>
    <dbReference type="NCBI Taxonomy" id="1423740"/>
    <lineage>
        <taxon>Bacteria</taxon>
        <taxon>Bacillati</taxon>
        <taxon>Bacillota</taxon>
        <taxon>Bacilli</taxon>
        <taxon>Lactobacillales</taxon>
        <taxon>Lactobacillaceae</taxon>
        <taxon>Ligilactobacillus</taxon>
    </lineage>
</organism>
<evidence type="ECO:0000313" key="2">
    <source>
        <dbReference type="EMBL" id="KRL77162.1"/>
    </source>
</evidence>
<protein>
    <submittedName>
        <fullName evidence="2">Uncharacterized protein</fullName>
    </submittedName>
</protein>
<dbReference type="PATRIC" id="fig|1423740.3.peg.1690"/>
<proteinExistence type="predicted"/>
<gene>
    <name evidence="2" type="ORF">FC36_GL001564</name>
</gene>
<dbReference type="AlphaFoldDB" id="A0A0R1TDJ1"/>
<dbReference type="EMBL" id="AZFH01000181">
    <property type="protein sequence ID" value="KRL77162.1"/>
    <property type="molecule type" value="Genomic_DNA"/>
</dbReference>
<feature type="transmembrane region" description="Helical" evidence="1">
    <location>
        <begin position="29"/>
        <end position="47"/>
    </location>
</feature>
<reference evidence="2 3" key="1">
    <citation type="journal article" date="2015" name="Genome Announc.">
        <title>Expanding the biotechnology potential of lactobacilli through comparative genomics of 213 strains and associated genera.</title>
        <authorList>
            <person name="Sun Z."/>
            <person name="Harris H.M."/>
            <person name="McCann A."/>
            <person name="Guo C."/>
            <person name="Argimon S."/>
            <person name="Zhang W."/>
            <person name="Yang X."/>
            <person name="Jeffery I.B."/>
            <person name="Cooney J.C."/>
            <person name="Kagawa T.F."/>
            <person name="Liu W."/>
            <person name="Song Y."/>
            <person name="Salvetti E."/>
            <person name="Wrobel A."/>
            <person name="Rasinkangas P."/>
            <person name="Parkhill J."/>
            <person name="Rea M.C."/>
            <person name="O'Sullivan O."/>
            <person name="Ritari J."/>
            <person name="Douillard F.P."/>
            <person name="Paul Ross R."/>
            <person name="Yang R."/>
            <person name="Briner A.E."/>
            <person name="Felis G.E."/>
            <person name="de Vos W.M."/>
            <person name="Barrangou R."/>
            <person name="Klaenhammer T.R."/>
            <person name="Caufield P.W."/>
            <person name="Cui Y."/>
            <person name="Zhang H."/>
            <person name="O'Toole P.W."/>
        </authorList>
    </citation>
    <scope>NUCLEOTIDE SEQUENCE [LARGE SCALE GENOMIC DNA]</scope>
    <source>
        <strain evidence="2 3">DSM 15833</strain>
    </source>
</reference>
<dbReference type="Proteomes" id="UP000051048">
    <property type="component" value="Unassembled WGS sequence"/>
</dbReference>
<name>A0A0R1TDJ1_9LACO</name>
<evidence type="ECO:0000256" key="1">
    <source>
        <dbReference type="SAM" id="Phobius"/>
    </source>
</evidence>
<comment type="caution">
    <text evidence="2">The sequence shown here is derived from an EMBL/GenBank/DDBJ whole genome shotgun (WGS) entry which is preliminary data.</text>
</comment>
<evidence type="ECO:0000313" key="3">
    <source>
        <dbReference type="Proteomes" id="UP000051048"/>
    </source>
</evidence>
<accession>A0A0R1TDJ1</accession>